<dbReference type="PROSITE" id="PS00455">
    <property type="entry name" value="AMP_BINDING"/>
    <property type="match status" value="2"/>
</dbReference>
<protein>
    <submittedName>
        <fullName evidence="5">AMP-binding protein</fullName>
    </submittedName>
</protein>
<evidence type="ECO:0000256" key="2">
    <source>
        <dbReference type="ARBA" id="ARBA00022450"/>
    </source>
</evidence>
<dbReference type="InterPro" id="IPR042099">
    <property type="entry name" value="ANL_N_sf"/>
</dbReference>
<dbReference type="PANTHER" id="PTHR45527">
    <property type="entry name" value="NONRIBOSOMAL PEPTIDE SYNTHETASE"/>
    <property type="match status" value="1"/>
</dbReference>
<keyword evidence="2" id="KW-0596">Phosphopantetheine</keyword>
<dbReference type="Gene3D" id="3.40.50.1820">
    <property type="entry name" value="alpha/beta hydrolase"/>
    <property type="match status" value="1"/>
</dbReference>
<reference evidence="5 6" key="1">
    <citation type="submission" date="2023-02" db="EMBL/GenBank/DDBJ databases">
        <title>Entomopathogenic bacteria.</title>
        <authorList>
            <person name="Machado R.A."/>
        </authorList>
    </citation>
    <scope>NUCLEOTIDE SEQUENCE [LARGE SCALE GENOMIC DNA]</scope>
    <source>
        <strain evidence="5 6">XENO-10</strain>
    </source>
</reference>
<dbReference type="Pfam" id="PF13193">
    <property type="entry name" value="AMP-binding_C"/>
    <property type="match status" value="1"/>
</dbReference>
<keyword evidence="6" id="KW-1185">Reference proteome</keyword>
<dbReference type="Proteomes" id="UP001217178">
    <property type="component" value="Unassembled WGS sequence"/>
</dbReference>
<dbReference type="Pfam" id="PF00668">
    <property type="entry name" value="Condensation"/>
    <property type="match status" value="1"/>
</dbReference>
<sequence length="2212" mass="247702">MFINDPIVLNARKQAIKEYVSQQLDAEYQGCPFFVMAQSVPETATEFVTTSLALPEKLNDRIFTMAAASPLHRLSLFSASIKYLAFLHCHEPEGSLTWALGGSDLVGNASSMEGGYLVPVKWHLTEKELEQPVKRLFGEELIRWKQVAALMSDIHPKTVSSVMPQLPEILAGYSETLPPFMYSASEEQDTAYRLLNSHSLNIWLQAHPEKTSLHMRFDPQRVEPELIALLMERLVLLLNAMVFEPIAPLTSMSWIPEEEQERVRALLAPVAAQPLQYQNVAQAITASIRDRADASFLEVGDQAVNFTQLAQYTERLLTAPQFPLWESLGDCVLIVGAKGVETTLAAMACMRIGKPFCLQSNSAAEKQLLDIIELHNTKTVLLQRTELQRTELQRTELQKTELLQKTAQEDSDQMADFFRQHGCQVVILPDYHPASLVQSTSAELLLSELLLKGEAVSPDDTLFVVMTSGSEGKPKGCLNTHQALLNLSTETHILNGSSVSRFASLSNHTFDYFVLECVQALTQDIVLVIAPEETRVDVKKCVEFLQEKRIDLLFTTTVFAEGIMEQGDIPTLRQFYFGGESLRTFQKNNYQLFNLYGPGETGVMTTYSPIERNDQKITIGRPFGGYQCAVVFPDTLEPCPIGVPGELLIGGIGVGKGYINRPDLTEKAFINLNTEWLSGRYYRSGDLCCWDTQGELEILGRRDRQLKVNGFRIELDAIEKHVLDLPMVSEVAVIGLEDKRGHARLGAFIVVSDGSQITKQNIREALLNRIPVYMVPSQIVLIPELPLTGTGKLDRQALKQFMGKTTANHHVRPTGATQEWLVVCWGRHLELETDTLSVDKSFFTLGGHSLRAVRVLAEIQQKFGQIVSLQEFFQNDSIEMLAKFIDSRNTFDQKLITDYQKVTTEDFLSLLEAPPLLSPDGRGPLSVQEARLYAQYRLHPESLICIVPLKIPLPHKISADAVKRALQILLDRHDILRTRYRINSEGIPYAETLPLLLVDQILVDDQSQWLQMQMQAFDLGEGPLLRGYMQDVDTEQACLQLQIHHILMDKPSLEILQSEFEQLLVHAPLAPVALSYRRYAMVQMDARQHPIWAQAETFWKNHMEGLEFDPFGHGAVAVGSKMRNTSWRVSVEHEAEVKRLCQSLNVTPAMFFLTVWGLTVAREGRSNLFSISVANALRPKQALDTVGMFVSLAPSAFRFDQSVVTFDQFIKKLADEQWQAADHLFFPVEDVFALLSCDPRMFGSNPLQNVSYAYIDIADDGEKGIDGKQINETSDEDHLSKQADGALNLSVVYTAQGCRLVLESHFDLFTDAQIAALVTSYQAIFQQILHHNPAALPINELIVSDEETQKAFRPIQRRTSYTPIDSMLLAAFQTLGARPAVIEDERIVTWGEFAALTAAYVQVLNHGTIRRALILGHAGSQMQAFLAACFLTRTAYLALEVGTPEERINEVIHHAAPDLIVNSDMDAEVSAVTVDWRNFHSVKSRDDNPIAWILYSSGTTSRPKGICVTASTVAQYIDSLVNTLGLKPTPITEQQGLRIIQQLSPSFDGYLKEVLLSWALQGTSVVADRYSLLDERKAKAFLTRYRPDIISATPALFAAWNRMPDLAPLPKICISGGDFLAVGDINHLLERTQIWNGYGPTETCISVSMVNCARLASGTALSIGEPFEHVAFAVVDQNGARLRAGQWGELVIYGDFEHHCYLNDPELTVCKFGQDERGIFFRSGDLARVDKDGLFYLKGRMDDSCKVRGNFIGLGELENRAGQYPSVIAAGAAVAFAGTPEACLVLAIVGEANIGEENIQAGLQQYLARHYPRSHLPSAIFPIESLPRTEIGKMDRKRIVALFREWLEHEQQMQEEQDPIINEELQKLIDCWRKCLGYKGALTMNSDFFLVSGSSLSAVRLASQLETLFGVMFSPVDVFRNATIGGQWALIKSRQNSDENPDTVLRERFLNTDDLNLPKLMLLPPALGGLVELQELANNLAGRVTISVLTTEPKMVENLSATEFNKALLNALKSYIEMPASHQSRPLWLGGYSLGAEILAALILTELSQHESLPHNDLLRNIDKLVFFDPNLKTEPFDGDTLYARFIEFFRDVNHQAGESAVIDAGIDVETLRQAFPALHQEWHYYLLQHQLLENKTFHERILALSSKSIPVEMFFSDDADTESIKELMQQLQGQASIQRRSGNHVEFIKRLSPDDFIYPELICLEHIPRTR</sequence>
<evidence type="ECO:0000256" key="3">
    <source>
        <dbReference type="ARBA" id="ARBA00022553"/>
    </source>
</evidence>
<dbReference type="Gene3D" id="3.30.559.10">
    <property type="entry name" value="Chloramphenicol acetyltransferase-like domain"/>
    <property type="match status" value="1"/>
</dbReference>
<dbReference type="InterPro" id="IPR029058">
    <property type="entry name" value="AB_hydrolase_fold"/>
</dbReference>
<feature type="domain" description="Carrier" evidence="4">
    <location>
        <begin position="812"/>
        <end position="889"/>
    </location>
</feature>
<dbReference type="InterPro" id="IPR023213">
    <property type="entry name" value="CAT-like_dom_sf"/>
</dbReference>
<dbReference type="Gene3D" id="3.30.300.30">
    <property type="match status" value="2"/>
</dbReference>
<evidence type="ECO:0000313" key="6">
    <source>
        <dbReference type="Proteomes" id="UP001217178"/>
    </source>
</evidence>
<dbReference type="EMBL" id="JAQRFI010000019">
    <property type="protein sequence ID" value="MDC9589597.1"/>
    <property type="molecule type" value="Genomic_DNA"/>
</dbReference>
<dbReference type="InterPro" id="IPR006162">
    <property type="entry name" value="Ppantetheine_attach_site"/>
</dbReference>
<evidence type="ECO:0000259" key="4">
    <source>
        <dbReference type="PROSITE" id="PS50075"/>
    </source>
</evidence>
<name>A0ABT5LEQ8_9GAMM</name>
<evidence type="ECO:0000256" key="1">
    <source>
        <dbReference type="ARBA" id="ARBA00001957"/>
    </source>
</evidence>
<dbReference type="InterPro" id="IPR000873">
    <property type="entry name" value="AMP-dep_synth/lig_dom"/>
</dbReference>
<dbReference type="InterPro" id="IPR036736">
    <property type="entry name" value="ACP-like_sf"/>
</dbReference>
<dbReference type="SMART" id="SM00823">
    <property type="entry name" value="PKS_PP"/>
    <property type="match status" value="1"/>
</dbReference>
<dbReference type="PANTHER" id="PTHR45527:SF1">
    <property type="entry name" value="FATTY ACID SYNTHASE"/>
    <property type="match status" value="1"/>
</dbReference>
<dbReference type="SUPFAM" id="SSF53474">
    <property type="entry name" value="alpha/beta-Hydrolases"/>
    <property type="match status" value="1"/>
</dbReference>
<dbReference type="InterPro" id="IPR009081">
    <property type="entry name" value="PP-bd_ACP"/>
</dbReference>
<dbReference type="Gene3D" id="1.10.1200.10">
    <property type="entry name" value="ACP-like"/>
    <property type="match status" value="2"/>
</dbReference>
<comment type="caution">
    <text evidence="5">The sequence shown here is derived from an EMBL/GenBank/DDBJ whole genome shotgun (WGS) entry which is preliminary data.</text>
</comment>
<dbReference type="SUPFAM" id="SSF52777">
    <property type="entry name" value="CoA-dependent acyltransferases"/>
    <property type="match status" value="2"/>
</dbReference>
<gene>
    <name evidence="5" type="ORF">PSI23_09835</name>
</gene>
<keyword evidence="3" id="KW-0597">Phosphoprotein</keyword>
<organism evidence="5 6">
    <name type="scientific">Xenorhabdus yunnanensis</name>
    <dbReference type="NCBI Taxonomy" id="3025878"/>
    <lineage>
        <taxon>Bacteria</taxon>
        <taxon>Pseudomonadati</taxon>
        <taxon>Pseudomonadota</taxon>
        <taxon>Gammaproteobacteria</taxon>
        <taxon>Enterobacterales</taxon>
        <taxon>Morganellaceae</taxon>
        <taxon>Xenorhabdus</taxon>
    </lineage>
</organism>
<dbReference type="Pfam" id="PF00550">
    <property type="entry name" value="PP-binding"/>
    <property type="match status" value="2"/>
</dbReference>
<comment type="cofactor">
    <cofactor evidence="1">
        <name>pantetheine 4'-phosphate</name>
        <dbReference type="ChEBI" id="CHEBI:47942"/>
    </cofactor>
</comment>
<dbReference type="SUPFAM" id="SSF47336">
    <property type="entry name" value="ACP-like"/>
    <property type="match status" value="2"/>
</dbReference>
<dbReference type="SUPFAM" id="SSF56801">
    <property type="entry name" value="Acetyl-CoA synthetase-like"/>
    <property type="match status" value="2"/>
</dbReference>
<dbReference type="InterPro" id="IPR045851">
    <property type="entry name" value="AMP-bd_C_sf"/>
</dbReference>
<evidence type="ECO:0000313" key="5">
    <source>
        <dbReference type="EMBL" id="MDC9589597.1"/>
    </source>
</evidence>
<feature type="domain" description="Carrier" evidence="4">
    <location>
        <begin position="1859"/>
        <end position="1935"/>
    </location>
</feature>
<dbReference type="InterPro" id="IPR020845">
    <property type="entry name" value="AMP-binding_CS"/>
</dbReference>
<dbReference type="RefSeq" id="WP_273554922.1">
    <property type="nucleotide sequence ID" value="NZ_JAQRFI010000019.1"/>
</dbReference>
<accession>A0ABT5LEQ8</accession>
<dbReference type="InterPro" id="IPR020806">
    <property type="entry name" value="PKS_PP-bd"/>
</dbReference>
<dbReference type="Gene3D" id="3.30.559.30">
    <property type="entry name" value="Nonribosomal peptide synthetase, condensation domain"/>
    <property type="match status" value="1"/>
</dbReference>
<dbReference type="InterPro" id="IPR001242">
    <property type="entry name" value="Condensation_dom"/>
</dbReference>
<dbReference type="Gene3D" id="3.40.50.12780">
    <property type="entry name" value="N-terminal domain of ligase-like"/>
    <property type="match status" value="2"/>
</dbReference>
<dbReference type="PROSITE" id="PS00012">
    <property type="entry name" value="PHOSPHOPANTETHEINE"/>
    <property type="match status" value="1"/>
</dbReference>
<proteinExistence type="predicted"/>
<dbReference type="Pfam" id="PF00501">
    <property type="entry name" value="AMP-binding"/>
    <property type="match status" value="2"/>
</dbReference>
<dbReference type="InterPro" id="IPR025110">
    <property type="entry name" value="AMP-bd_C"/>
</dbReference>
<dbReference type="PROSITE" id="PS50075">
    <property type="entry name" value="CARRIER"/>
    <property type="match status" value="2"/>
</dbReference>